<dbReference type="EMBL" id="JAVYJV010000001">
    <property type="protein sequence ID" value="KAK4380253.1"/>
    <property type="molecule type" value="Genomic_DNA"/>
</dbReference>
<organism evidence="1 2">
    <name type="scientific">Anisodus tanguticus</name>
    <dbReference type="NCBI Taxonomy" id="243964"/>
    <lineage>
        <taxon>Eukaryota</taxon>
        <taxon>Viridiplantae</taxon>
        <taxon>Streptophyta</taxon>
        <taxon>Embryophyta</taxon>
        <taxon>Tracheophyta</taxon>
        <taxon>Spermatophyta</taxon>
        <taxon>Magnoliopsida</taxon>
        <taxon>eudicotyledons</taxon>
        <taxon>Gunneridae</taxon>
        <taxon>Pentapetalae</taxon>
        <taxon>asterids</taxon>
        <taxon>lamiids</taxon>
        <taxon>Solanales</taxon>
        <taxon>Solanaceae</taxon>
        <taxon>Solanoideae</taxon>
        <taxon>Hyoscyameae</taxon>
        <taxon>Anisodus</taxon>
    </lineage>
</organism>
<dbReference type="Proteomes" id="UP001291623">
    <property type="component" value="Unassembled WGS sequence"/>
</dbReference>
<evidence type="ECO:0000313" key="1">
    <source>
        <dbReference type="EMBL" id="KAK4380253.1"/>
    </source>
</evidence>
<keyword evidence="2" id="KW-1185">Reference proteome</keyword>
<comment type="caution">
    <text evidence="1">The sequence shown here is derived from an EMBL/GenBank/DDBJ whole genome shotgun (WGS) entry which is preliminary data.</text>
</comment>
<protein>
    <submittedName>
        <fullName evidence="1">Uncharacterized protein</fullName>
    </submittedName>
</protein>
<reference evidence="1" key="1">
    <citation type="submission" date="2023-12" db="EMBL/GenBank/DDBJ databases">
        <title>Genome assembly of Anisodus tanguticus.</title>
        <authorList>
            <person name="Wang Y.-J."/>
        </authorList>
    </citation>
    <scope>NUCLEOTIDE SEQUENCE</scope>
    <source>
        <strain evidence="1">KB-2021</strain>
        <tissue evidence="1">Leaf</tissue>
    </source>
</reference>
<evidence type="ECO:0000313" key="2">
    <source>
        <dbReference type="Proteomes" id="UP001291623"/>
    </source>
</evidence>
<name>A0AAE1T2G9_9SOLA</name>
<proteinExistence type="predicted"/>
<gene>
    <name evidence="1" type="ORF">RND71_002115</name>
</gene>
<sequence>MAQVKYCRYGKDNDKGWRSEDSSHNFNSVTTTKDILEEEWTSMVHDLDVVLPSYLGGRMVIEGDNPDVLSKQGRNMGKVWQKDINTPTSVTIGLGD</sequence>
<accession>A0AAE1T2G9</accession>
<dbReference type="AlphaFoldDB" id="A0AAE1T2G9"/>